<keyword evidence="6" id="KW-1185">Reference proteome</keyword>
<dbReference type="InterPro" id="IPR036388">
    <property type="entry name" value="WH-like_DNA-bd_sf"/>
</dbReference>
<keyword evidence="3" id="KW-0804">Transcription</keyword>
<dbReference type="AlphaFoldDB" id="A0A923NHL2"/>
<dbReference type="RefSeq" id="WP_187301732.1">
    <property type="nucleotide sequence ID" value="NZ_CBCTON010000002.1"/>
</dbReference>
<dbReference type="InterPro" id="IPR028978">
    <property type="entry name" value="Chorismate_lyase_/UTRA_dom_sf"/>
</dbReference>
<dbReference type="SUPFAM" id="SSF64288">
    <property type="entry name" value="Chorismate lyase-like"/>
    <property type="match status" value="1"/>
</dbReference>
<gene>
    <name evidence="5" type="ORF">H9L42_01815</name>
</gene>
<dbReference type="CDD" id="cd07377">
    <property type="entry name" value="WHTH_GntR"/>
    <property type="match status" value="1"/>
</dbReference>
<protein>
    <submittedName>
        <fullName evidence="5">GntR family transcriptional regulator</fullName>
    </submittedName>
</protein>
<reference evidence="5" key="1">
    <citation type="submission" date="2020-08" db="EMBL/GenBank/DDBJ databases">
        <title>Genome public.</title>
        <authorList>
            <person name="Liu C."/>
            <person name="Sun Q."/>
        </authorList>
    </citation>
    <scope>NUCLEOTIDE SEQUENCE</scope>
    <source>
        <strain evidence="5">BX12</strain>
    </source>
</reference>
<dbReference type="Pfam" id="PF07702">
    <property type="entry name" value="UTRA"/>
    <property type="match status" value="1"/>
</dbReference>
<evidence type="ECO:0000313" key="5">
    <source>
        <dbReference type="EMBL" id="MBC6678564.1"/>
    </source>
</evidence>
<organism evidence="5 6">
    <name type="scientific">Zhenpiania hominis</name>
    <dbReference type="NCBI Taxonomy" id="2763644"/>
    <lineage>
        <taxon>Bacteria</taxon>
        <taxon>Bacillati</taxon>
        <taxon>Bacillota</taxon>
        <taxon>Clostridia</taxon>
        <taxon>Peptostreptococcales</taxon>
        <taxon>Anaerovoracaceae</taxon>
        <taxon>Zhenpiania</taxon>
    </lineage>
</organism>
<dbReference type="PRINTS" id="PR00035">
    <property type="entry name" value="HTHGNTR"/>
</dbReference>
<sequence length="256" mass="29541">MEPHINPIKKKRVLTKDVLLAKEMEYMLESEHYTEGMRLPSEREMASAFGVQRGTVRSALQILLDKGMILAKPRAGYFVAPRRVDFNLNAYDSRKSVIEQMGKTTYVKLLTFEKISVSEKMAEKTTLEEDSQVYRIMRLRFASGLPMALERTHIRCDLVPGLTEEDVHNKSIYAALRQKYKIHIARSEEKVTAVYANGLESELLNTTRFRPLMRYEGIVYDSEERLIEYFDDIILKEKVQFISDAVHGGGKTHMGR</sequence>
<dbReference type="SMART" id="SM00866">
    <property type="entry name" value="UTRA"/>
    <property type="match status" value="1"/>
</dbReference>
<evidence type="ECO:0000256" key="2">
    <source>
        <dbReference type="ARBA" id="ARBA00023125"/>
    </source>
</evidence>
<dbReference type="PANTHER" id="PTHR44846">
    <property type="entry name" value="MANNOSYL-D-GLYCERATE TRANSPORT/METABOLISM SYSTEM REPRESSOR MNGR-RELATED"/>
    <property type="match status" value="1"/>
</dbReference>
<dbReference type="GO" id="GO:0003677">
    <property type="term" value="F:DNA binding"/>
    <property type="evidence" value="ECO:0007669"/>
    <property type="project" value="UniProtKB-KW"/>
</dbReference>
<dbReference type="Pfam" id="PF00392">
    <property type="entry name" value="GntR"/>
    <property type="match status" value="1"/>
</dbReference>
<proteinExistence type="predicted"/>
<dbReference type="InterPro" id="IPR036390">
    <property type="entry name" value="WH_DNA-bd_sf"/>
</dbReference>
<dbReference type="PANTHER" id="PTHR44846:SF1">
    <property type="entry name" value="MANNOSYL-D-GLYCERATE TRANSPORT_METABOLISM SYSTEM REPRESSOR MNGR-RELATED"/>
    <property type="match status" value="1"/>
</dbReference>
<dbReference type="InterPro" id="IPR000524">
    <property type="entry name" value="Tscrpt_reg_HTH_GntR"/>
</dbReference>
<dbReference type="GO" id="GO:0045892">
    <property type="term" value="P:negative regulation of DNA-templated transcription"/>
    <property type="evidence" value="ECO:0007669"/>
    <property type="project" value="TreeGrafter"/>
</dbReference>
<dbReference type="Proteomes" id="UP000602647">
    <property type="component" value="Unassembled WGS sequence"/>
</dbReference>
<dbReference type="InterPro" id="IPR050679">
    <property type="entry name" value="Bact_HTH_transcr_reg"/>
</dbReference>
<dbReference type="SMART" id="SM00345">
    <property type="entry name" value="HTH_GNTR"/>
    <property type="match status" value="1"/>
</dbReference>
<evidence type="ECO:0000259" key="4">
    <source>
        <dbReference type="PROSITE" id="PS50949"/>
    </source>
</evidence>
<feature type="domain" description="HTH gntR-type" evidence="4">
    <location>
        <begin position="14"/>
        <end position="82"/>
    </location>
</feature>
<keyword evidence="1" id="KW-0805">Transcription regulation</keyword>
<dbReference type="PROSITE" id="PS50949">
    <property type="entry name" value="HTH_GNTR"/>
    <property type="match status" value="1"/>
</dbReference>
<dbReference type="SUPFAM" id="SSF46785">
    <property type="entry name" value="Winged helix' DNA-binding domain"/>
    <property type="match status" value="1"/>
</dbReference>
<dbReference type="Gene3D" id="3.40.1410.10">
    <property type="entry name" value="Chorismate lyase-like"/>
    <property type="match status" value="1"/>
</dbReference>
<name>A0A923NHL2_9FIRM</name>
<dbReference type="Gene3D" id="1.10.10.10">
    <property type="entry name" value="Winged helix-like DNA-binding domain superfamily/Winged helix DNA-binding domain"/>
    <property type="match status" value="1"/>
</dbReference>
<dbReference type="GO" id="GO:0003700">
    <property type="term" value="F:DNA-binding transcription factor activity"/>
    <property type="evidence" value="ECO:0007669"/>
    <property type="project" value="InterPro"/>
</dbReference>
<keyword evidence="2" id="KW-0238">DNA-binding</keyword>
<dbReference type="InterPro" id="IPR011663">
    <property type="entry name" value="UTRA"/>
</dbReference>
<evidence type="ECO:0000256" key="3">
    <source>
        <dbReference type="ARBA" id="ARBA00023163"/>
    </source>
</evidence>
<accession>A0A923NHL2</accession>
<evidence type="ECO:0000256" key="1">
    <source>
        <dbReference type="ARBA" id="ARBA00023015"/>
    </source>
</evidence>
<comment type="caution">
    <text evidence="5">The sequence shown here is derived from an EMBL/GenBank/DDBJ whole genome shotgun (WGS) entry which is preliminary data.</text>
</comment>
<dbReference type="EMBL" id="JACRYT010000001">
    <property type="protein sequence ID" value="MBC6678564.1"/>
    <property type="molecule type" value="Genomic_DNA"/>
</dbReference>
<evidence type="ECO:0000313" key="6">
    <source>
        <dbReference type="Proteomes" id="UP000602647"/>
    </source>
</evidence>